<keyword evidence="1" id="KW-0812">Transmembrane</keyword>
<keyword evidence="1" id="KW-1133">Transmembrane helix</keyword>
<keyword evidence="1" id="KW-0472">Membrane</keyword>
<feature type="transmembrane region" description="Helical" evidence="1">
    <location>
        <begin position="36"/>
        <end position="57"/>
    </location>
</feature>
<evidence type="ECO:0000313" key="3">
    <source>
        <dbReference type="Proteomes" id="UP001419910"/>
    </source>
</evidence>
<dbReference type="RefSeq" id="WP_343887263.1">
    <property type="nucleotide sequence ID" value="NZ_BAAAEH010000002.1"/>
</dbReference>
<dbReference type="Proteomes" id="UP001419910">
    <property type="component" value="Unassembled WGS sequence"/>
</dbReference>
<reference evidence="2 3" key="1">
    <citation type="submission" date="2024-05" db="EMBL/GenBank/DDBJ databases">
        <authorList>
            <person name="Liu Q."/>
            <person name="Xin Y.-H."/>
        </authorList>
    </citation>
    <scope>NUCLEOTIDE SEQUENCE [LARGE SCALE GENOMIC DNA]</scope>
    <source>
        <strain evidence="2 3">CGMCC 1.10181</strain>
    </source>
</reference>
<sequence length="79" mass="8301">MCLFAYRPSILAAVAILALTPGPALAYGGPGLGLGAISTAFGVLGAIFLGIFALLWYPFKRLVRRIRASVPRRGGDPDK</sequence>
<organism evidence="2 3">
    <name type="scientific">Sphingomonas oligophenolica</name>
    <dbReference type="NCBI Taxonomy" id="301154"/>
    <lineage>
        <taxon>Bacteria</taxon>
        <taxon>Pseudomonadati</taxon>
        <taxon>Pseudomonadota</taxon>
        <taxon>Alphaproteobacteria</taxon>
        <taxon>Sphingomonadales</taxon>
        <taxon>Sphingomonadaceae</taxon>
        <taxon>Sphingomonas</taxon>
    </lineage>
</organism>
<comment type="caution">
    <text evidence="2">The sequence shown here is derived from an EMBL/GenBank/DDBJ whole genome shotgun (WGS) entry which is preliminary data.</text>
</comment>
<gene>
    <name evidence="2" type="ORF">ABC974_07370</name>
</gene>
<evidence type="ECO:0000256" key="1">
    <source>
        <dbReference type="SAM" id="Phobius"/>
    </source>
</evidence>
<evidence type="ECO:0000313" key="2">
    <source>
        <dbReference type="EMBL" id="MEN2789437.1"/>
    </source>
</evidence>
<name>A0ABU9Y0Z2_9SPHN</name>
<dbReference type="EMBL" id="JBDIME010000004">
    <property type="protein sequence ID" value="MEN2789437.1"/>
    <property type="molecule type" value="Genomic_DNA"/>
</dbReference>
<proteinExistence type="predicted"/>
<accession>A0ABU9Y0Z2</accession>
<protein>
    <submittedName>
        <fullName evidence="2">Uncharacterized protein</fullName>
    </submittedName>
</protein>
<keyword evidence="3" id="KW-1185">Reference proteome</keyword>